<organism evidence="2 3">
    <name type="scientific">Alistipes putredinis DSM 17216</name>
    <dbReference type="NCBI Taxonomy" id="445970"/>
    <lineage>
        <taxon>Bacteria</taxon>
        <taxon>Pseudomonadati</taxon>
        <taxon>Bacteroidota</taxon>
        <taxon>Bacteroidia</taxon>
        <taxon>Bacteroidales</taxon>
        <taxon>Rikenellaceae</taxon>
        <taxon>Alistipes</taxon>
    </lineage>
</organism>
<protein>
    <submittedName>
        <fullName evidence="2">Uncharacterized protein</fullName>
    </submittedName>
</protein>
<gene>
    <name evidence="2" type="ORF">ALIPUT_01760</name>
</gene>
<accession>B0MX24</accession>
<dbReference type="HOGENOM" id="CLU_1801988_0_0_10"/>
<comment type="caution">
    <text evidence="2">The sequence shown here is derived from an EMBL/GenBank/DDBJ whole genome shotgun (WGS) entry which is preliminary data.</text>
</comment>
<keyword evidence="3" id="KW-1185">Reference proteome</keyword>
<proteinExistence type="predicted"/>
<feature type="region of interest" description="Disordered" evidence="1">
    <location>
        <begin position="120"/>
        <end position="143"/>
    </location>
</feature>
<evidence type="ECO:0000313" key="3">
    <source>
        <dbReference type="Proteomes" id="UP000005819"/>
    </source>
</evidence>
<name>B0MX24_9BACT</name>
<dbReference type="EMBL" id="ABFK02000020">
    <property type="protein sequence ID" value="EDS02241.1"/>
    <property type="molecule type" value="Genomic_DNA"/>
</dbReference>
<evidence type="ECO:0000256" key="1">
    <source>
        <dbReference type="SAM" id="MobiDB-lite"/>
    </source>
</evidence>
<feature type="region of interest" description="Disordered" evidence="1">
    <location>
        <begin position="48"/>
        <end position="83"/>
    </location>
</feature>
<dbReference type="Proteomes" id="UP000005819">
    <property type="component" value="Unassembled WGS sequence"/>
</dbReference>
<dbReference type="AlphaFoldDB" id="B0MX24"/>
<sequence>MILSRYCFSCLPGSRLPYVRKKQDIVRIVLLLQVGRLSHRGTCCPHNAIPTAGKGQRDRQRAVRKRKSVAETENSMRSAESESMAGYDITSFVEFGSASVFRKRIRFLCVDDLPALQIGAEKETSVNRSPKPKKTPEPVRVRG</sequence>
<evidence type="ECO:0000313" key="2">
    <source>
        <dbReference type="EMBL" id="EDS02241.1"/>
    </source>
</evidence>
<feature type="compositionally biased region" description="Basic and acidic residues" evidence="1">
    <location>
        <begin position="134"/>
        <end position="143"/>
    </location>
</feature>
<reference evidence="2" key="2">
    <citation type="submission" date="2013-09" db="EMBL/GenBank/DDBJ databases">
        <title>Draft genome sequence of Alistipes putredinis (DSM 17216).</title>
        <authorList>
            <person name="Sudarsanam P."/>
            <person name="Ley R."/>
            <person name="Guruge J."/>
            <person name="Turnbaugh P.J."/>
            <person name="Mahowald M."/>
            <person name="Liep D."/>
            <person name="Gordon J."/>
        </authorList>
    </citation>
    <scope>NUCLEOTIDE SEQUENCE</scope>
    <source>
        <strain evidence="2">DSM 17216</strain>
    </source>
</reference>
<reference evidence="2" key="1">
    <citation type="submission" date="2007-10" db="EMBL/GenBank/DDBJ databases">
        <authorList>
            <person name="Fulton L."/>
            <person name="Clifton S."/>
            <person name="Fulton B."/>
            <person name="Xu J."/>
            <person name="Minx P."/>
            <person name="Pepin K.H."/>
            <person name="Johnson M."/>
            <person name="Thiruvilangam P."/>
            <person name="Bhonagiri V."/>
            <person name="Nash W.E."/>
            <person name="Mardis E.R."/>
            <person name="Wilson R.K."/>
        </authorList>
    </citation>
    <scope>NUCLEOTIDE SEQUENCE [LARGE SCALE GENOMIC DNA]</scope>
    <source>
        <strain evidence="2">DSM 17216</strain>
    </source>
</reference>